<sequence>MMAILITRNISEVNEELRSELKDIPVTYLSLKRIEPITLKVATEKLIRSTDYLVLTSLEAAKIMINEDLIEDFNKELFVLSNHIARLCEANGFKNIIVAQSENRKSVLESVKIINQQSVHGVFLKGNLAPMIEQEGLMNIDIYRNTWSKKDQDRANESLKYPGYTQVLITSSSAVKRFAQLEKRNVSKFVGADFFSLGDATYRQIKQFGFNAIPPVKCVPVLKETLKQMNNLRKERD</sequence>
<evidence type="ECO:0000259" key="1">
    <source>
        <dbReference type="Pfam" id="PF02602"/>
    </source>
</evidence>
<keyword evidence="3" id="KW-1185">Reference proteome</keyword>
<organism evidence="2 3">
    <name type="scientific">Pediococcus claussenii (strain ATCC BAA-344 / DSM 14800 / JCM 18046 / KCTC 3811 / LMG 21948 / P06)</name>
    <dbReference type="NCBI Taxonomy" id="701521"/>
    <lineage>
        <taxon>Bacteria</taxon>
        <taxon>Bacillati</taxon>
        <taxon>Bacillota</taxon>
        <taxon>Bacilli</taxon>
        <taxon>Lactobacillales</taxon>
        <taxon>Lactobacillaceae</taxon>
        <taxon>Pediococcus</taxon>
    </lineage>
</organism>
<dbReference type="InterPro" id="IPR036108">
    <property type="entry name" value="4pyrrol_syn_uPrphyn_synt_sf"/>
</dbReference>
<dbReference type="GO" id="GO:0033014">
    <property type="term" value="P:tetrapyrrole biosynthetic process"/>
    <property type="evidence" value="ECO:0007669"/>
    <property type="project" value="InterPro"/>
</dbReference>
<name>G8PEM3_PEDCP</name>
<evidence type="ECO:0000313" key="2">
    <source>
        <dbReference type="EMBL" id="AEV95632.1"/>
    </source>
</evidence>
<gene>
    <name evidence="2" type="primary">hemD</name>
    <name evidence="2" type="ordered locus">PECL_1408</name>
</gene>
<dbReference type="PATRIC" id="fig|701521.8.peg.1312"/>
<dbReference type="GO" id="GO:0004852">
    <property type="term" value="F:uroporphyrinogen-III synthase activity"/>
    <property type="evidence" value="ECO:0007669"/>
    <property type="project" value="InterPro"/>
</dbReference>
<evidence type="ECO:0000313" key="3">
    <source>
        <dbReference type="Proteomes" id="UP000005444"/>
    </source>
</evidence>
<dbReference type="EMBL" id="CP003137">
    <property type="protein sequence ID" value="AEV95632.1"/>
    <property type="molecule type" value="Genomic_DNA"/>
</dbReference>
<dbReference type="InterPro" id="IPR003754">
    <property type="entry name" value="4pyrrol_synth_uPrphyn_synth"/>
</dbReference>
<dbReference type="KEGG" id="pce:PECL_1408"/>
<dbReference type="Pfam" id="PF02602">
    <property type="entry name" value="HEM4"/>
    <property type="match status" value="1"/>
</dbReference>
<dbReference type="Gene3D" id="3.40.50.10090">
    <property type="match status" value="2"/>
</dbReference>
<dbReference type="AlphaFoldDB" id="G8PEM3"/>
<accession>G8PEM3</accession>
<proteinExistence type="predicted"/>
<feature type="domain" description="Tetrapyrrole biosynthesis uroporphyrinogen III synthase" evidence="1">
    <location>
        <begin position="32"/>
        <end position="212"/>
    </location>
</feature>
<dbReference type="eggNOG" id="COG1587">
    <property type="taxonomic scope" value="Bacteria"/>
</dbReference>
<dbReference type="Proteomes" id="UP000005444">
    <property type="component" value="Chromosome"/>
</dbReference>
<reference evidence="2 3" key="1">
    <citation type="journal article" date="2012" name="J. Bacteriol.">
        <title>Complete Genome Sequence of the Beer Spoilage Organism Pediococcus claussenii ATCC BAA-344T.</title>
        <authorList>
            <person name="Pittet V."/>
            <person name="Abegunde T."/>
            <person name="Marfleet T."/>
            <person name="Haakensen M."/>
            <person name="Morrow K."/>
            <person name="Jayaprakash T."/>
            <person name="Schroeder K."/>
            <person name="Trost B."/>
            <person name="Byrns S."/>
            <person name="Bergsveinson J."/>
            <person name="Kusalik A."/>
            <person name="Ziola B."/>
        </authorList>
    </citation>
    <scope>NUCLEOTIDE SEQUENCE [LARGE SCALE GENOMIC DNA]</scope>
    <source>
        <strain evidence="2 3">ATCC BAA-344</strain>
    </source>
</reference>
<dbReference type="HOGENOM" id="CLU_1169787_0_0_9"/>
<protein>
    <submittedName>
        <fullName evidence="2">Uroporphyrinogen-III synthase HemD</fullName>
    </submittedName>
</protein>
<dbReference type="STRING" id="701521.PECL_1408"/>
<dbReference type="SUPFAM" id="SSF69618">
    <property type="entry name" value="HemD-like"/>
    <property type="match status" value="1"/>
</dbReference>